<dbReference type="EMBL" id="CP097118">
    <property type="protein sequence ID" value="USS87339.1"/>
    <property type="molecule type" value="Genomic_DNA"/>
</dbReference>
<protein>
    <submittedName>
        <fullName evidence="1">Uncharacterized protein</fullName>
    </submittedName>
</protein>
<reference evidence="1" key="1">
    <citation type="submission" date="2022-05" db="EMBL/GenBank/DDBJ databases">
        <authorList>
            <person name="Oliphant S.A."/>
            <person name="Watson-Haigh N.S."/>
            <person name="Sumby K.M."/>
            <person name="Gardner J.M."/>
            <person name="Jiranek V."/>
        </authorList>
    </citation>
    <scope>NUCLEOTIDE SEQUENCE</scope>
    <source>
        <strain evidence="1">KI11_C11</strain>
    </source>
</reference>
<sequence length="208" mass="23990">MDITDFTYYQNLKNRLTKVQAEMQEEQADYLEQMGNMEQLYNDYDVETTEQLANCLNHGDDDQFSAEIETALTSHDRDFLLENVQTLNPAEAQLMNSIKAEADDVATELAKVEKFYREFALPILGRLDNNRMVRVEKITTAGNDSDTIVEINYFSTFDDFKEDFNGAAYVGETIEQRLQNQKPISVIITEQNYPNEYDVTVMTALEED</sequence>
<gene>
    <name evidence="1" type="ORF">M3M39_04250</name>
</gene>
<proteinExistence type="predicted"/>
<dbReference type="Proteomes" id="UP001057025">
    <property type="component" value="Chromosome"/>
</dbReference>
<dbReference type="RefSeq" id="WP_252796637.1">
    <property type="nucleotide sequence ID" value="NZ_CP097118.1"/>
</dbReference>
<keyword evidence="2" id="KW-1185">Reference proteome</keyword>
<evidence type="ECO:0000313" key="1">
    <source>
        <dbReference type="EMBL" id="USS87339.1"/>
    </source>
</evidence>
<organism evidence="1 2">
    <name type="scientific">Fructilactobacillus hinvesii</name>
    <dbReference type="NCBI Taxonomy" id="2940300"/>
    <lineage>
        <taxon>Bacteria</taxon>
        <taxon>Bacillati</taxon>
        <taxon>Bacillota</taxon>
        <taxon>Bacilli</taxon>
        <taxon>Lactobacillales</taxon>
        <taxon>Lactobacillaceae</taxon>
        <taxon>Fructilactobacillus</taxon>
    </lineage>
</organism>
<name>A0ABY5BQE2_9LACO</name>
<accession>A0ABY5BQE2</accession>
<evidence type="ECO:0000313" key="2">
    <source>
        <dbReference type="Proteomes" id="UP001057025"/>
    </source>
</evidence>